<sequence length="81" mass="9296">MRSQDTLHGTAGEDNPGLPSVVKCYGLGDVRQSIFKEEKTMADMWWARLSETWKRESKPVAEVTELLKVDQDEVLPKSWRC</sequence>
<dbReference type="InParanoid" id="M4C4A9"/>
<dbReference type="HOGENOM" id="CLU_2578979_0_0_1"/>
<dbReference type="AlphaFoldDB" id="M4C4A9"/>
<dbReference type="Proteomes" id="UP000011713">
    <property type="component" value="Unassembled WGS sequence"/>
</dbReference>
<evidence type="ECO:0008006" key="3">
    <source>
        <dbReference type="Google" id="ProtNLM"/>
    </source>
</evidence>
<evidence type="ECO:0000313" key="2">
    <source>
        <dbReference type="Proteomes" id="UP000011713"/>
    </source>
</evidence>
<evidence type="ECO:0000313" key="1">
    <source>
        <dbReference type="EnsemblProtists" id="HpaP813927"/>
    </source>
</evidence>
<protein>
    <recommendedName>
        <fullName evidence="3">RxLR effector candidate protein</fullName>
    </recommendedName>
</protein>
<reference evidence="1" key="2">
    <citation type="submission" date="2015-06" db="UniProtKB">
        <authorList>
            <consortium name="EnsemblProtists"/>
        </authorList>
    </citation>
    <scope>IDENTIFICATION</scope>
    <source>
        <strain evidence="1">Emoy2</strain>
    </source>
</reference>
<keyword evidence="2" id="KW-1185">Reference proteome</keyword>
<dbReference type="EnsemblProtists" id="HpaT813927">
    <property type="protein sequence ID" value="HpaP813927"/>
    <property type="gene ID" value="HpaG813927"/>
</dbReference>
<dbReference type="EMBL" id="JH598215">
    <property type="status" value="NOT_ANNOTATED_CDS"/>
    <property type="molecule type" value="Genomic_DNA"/>
</dbReference>
<proteinExistence type="predicted"/>
<reference evidence="2" key="1">
    <citation type="journal article" date="2010" name="Science">
        <title>Signatures of adaptation to obligate biotrophy in the Hyaloperonospora arabidopsidis genome.</title>
        <authorList>
            <person name="Baxter L."/>
            <person name="Tripathy S."/>
            <person name="Ishaque N."/>
            <person name="Boot N."/>
            <person name="Cabral A."/>
            <person name="Kemen E."/>
            <person name="Thines M."/>
            <person name="Ah-Fong A."/>
            <person name="Anderson R."/>
            <person name="Badejoko W."/>
            <person name="Bittner-Eddy P."/>
            <person name="Boore J.L."/>
            <person name="Chibucos M.C."/>
            <person name="Coates M."/>
            <person name="Dehal P."/>
            <person name="Delehaunty K."/>
            <person name="Dong S."/>
            <person name="Downton P."/>
            <person name="Dumas B."/>
            <person name="Fabro G."/>
            <person name="Fronick C."/>
            <person name="Fuerstenberg S.I."/>
            <person name="Fulton L."/>
            <person name="Gaulin E."/>
            <person name="Govers F."/>
            <person name="Hughes L."/>
            <person name="Humphray S."/>
            <person name="Jiang R.H."/>
            <person name="Judelson H."/>
            <person name="Kamoun S."/>
            <person name="Kyung K."/>
            <person name="Meijer H."/>
            <person name="Minx P."/>
            <person name="Morris P."/>
            <person name="Nelson J."/>
            <person name="Phuntumart V."/>
            <person name="Qutob D."/>
            <person name="Rehmany A."/>
            <person name="Rougon-Cardoso A."/>
            <person name="Ryden P."/>
            <person name="Torto-Alalibo T."/>
            <person name="Studholme D."/>
            <person name="Wang Y."/>
            <person name="Win J."/>
            <person name="Wood J."/>
            <person name="Clifton S.W."/>
            <person name="Rogers J."/>
            <person name="Van den Ackerveken G."/>
            <person name="Jones J.D."/>
            <person name="McDowell J.M."/>
            <person name="Beynon J."/>
            <person name="Tyler B.M."/>
        </authorList>
    </citation>
    <scope>NUCLEOTIDE SEQUENCE [LARGE SCALE GENOMIC DNA]</scope>
    <source>
        <strain evidence="2">Emoy2</strain>
    </source>
</reference>
<name>M4C4A9_HYAAE</name>
<dbReference type="VEuPathDB" id="FungiDB:HpaG813927"/>
<accession>M4C4A9</accession>
<organism evidence="1 2">
    <name type="scientific">Hyaloperonospora arabidopsidis (strain Emoy2)</name>
    <name type="common">Downy mildew agent</name>
    <name type="synonym">Peronospora arabidopsidis</name>
    <dbReference type="NCBI Taxonomy" id="559515"/>
    <lineage>
        <taxon>Eukaryota</taxon>
        <taxon>Sar</taxon>
        <taxon>Stramenopiles</taxon>
        <taxon>Oomycota</taxon>
        <taxon>Peronosporomycetes</taxon>
        <taxon>Peronosporales</taxon>
        <taxon>Peronosporaceae</taxon>
        <taxon>Hyaloperonospora</taxon>
    </lineage>
</organism>